<proteinExistence type="predicted"/>
<protein>
    <recommendedName>
        <fullName evidence="4">WXG100 family type VII secretion target</fullName>
    </recommendedName>
</protein>
<evidence type="ECO:0008006" key="4">
    <source>
        <dbReference type="Google" id="ProtNLM"/>
    </source>
</evidence>
<feature type="coiled-coil region" evidence="1">
    <location>
        <begin position="76"/>
        <end position="103"/>
    </location>
</feature>
<reference evidence="2 3" key="1">
    <citation type="submission" date="2018-12" db="EMBL/GenBank/DDBJ databases">
        <authorList>
            <person name="Sun L."/>
            <person name="Chen Z."/>
        </authorList>
    </citation>
    <scope>NUCLEOTIDE SEQUENCE [LARGE SCALE GENOMIC DNA]</scope>
    <source>
        <strain evidence="2 3">DSM 15890</strain>
    </source>
</reference>
<comment type="caution">
    <text evidence="2">The sequence shown here is derived from an EMBL/GenBank/DDBJ whole genome shotgun (WGS) entry which is preliminary data.</text>
</comment>
<evidence type="ECO:0000313" key="3">
    <source>
        <dbReference type="Proteomes" id="UP000279446"/>
    </source>
</evidence>
<accession>A0A3S1E7C6</accession>
<keyword evidence="1" id="KW-0175">Coiled coil</keyword>
<name>A0A3S1E7C6_9BACL</name>
<dbReference type="RefSeq" id="WP_127194960.1">
    <property type="nucleotide sequence ID" value="NZ_RZNY01000043.1"/>
</dbReference>
<dbReference type="Proteomes" id="UP000279446">
    <property type="component" value="Unassembled WGS sequence"/>
</dbReference>
<keyword evidence="3" id="KW-1185">Reference proteome</keyword>
<dbReference type="OrthoDB" id="2657944at2"/>
<gene>
    <name evidence="2" type="ORF">EJP82_25915</name>
</gene>
<evidence type="ECO:0000313" key="2">
    <source>
        <dbReference type="EMBL" id="RUT39519.1"/>
    </source>
</evidence>
<organism evidence="2 3">
    <name type="scientific">Paenibacillus anaericanus</name>
    <dbReference type="NCBI Taxonomy" id="170367"/>
    <lineage>
        <taxon>Bacteria</taxon>
        <taxon>Bacillati</taxon>
        <taxon>Bacillota</taxon>
        <taxon>Bacilli</taxon>
        <taxon>Bacillales</taxon>
        <taxon>Paenibacillaceae</taxon>
        <taxon>Paenibacillus</taxon>
    </lineage>
</organism>
<sequence length="108" mass="12436">MHSSRVFEIEAKLTPLITLAQEGSSEMKLKTQNSSSYWSNFGQPEFQQNTGKWVTNMNNYTQTLRSLKSSIHTYGVQLLNEEIEAARRAAELARQQQQNARTQSVQKW</sequence>
<dbReference type="EMBL" id="RZNY01000043">
    <property type="protein sequence ID" value="RUT39519.1"/>
    <property type="molecule type" value="Genomic_DNA"/>
</dbReference>
<dbReference type="AlphaFoldDB" id="A0A3S1E7C6"/>
<evidence type="ECO:0000256" key="1">
    <source>
        <dbReference type="SAM" id="Coils"/>
    </source>
</evidence>